<accession>A0AAV1T3A0</accession>
<protein>
    <recommendedName>
        <fullName evidence="3">Integrase catalytic domain-containing protein</fullName>
    </recommendedName>
</protein>
<proteinExistence type="predicted"/>
<evidence type="ECO:0008006" key="3">
    <source>
        <dbReference type="Google" id="ProtNLM"/>
    </source>
</evidence>
<evidence type="ECO:0000313" key="1">
    <source>
        <dbReference type="EMBL" id="CAK7900451.1"/>
    </source>
</evidence>
<evidence type="ECO:0000313" key="2">
    <source>
        <dbReference type="Proteomes" id="UP001162060"/>
    </source>
</evidence>
<dbReference type="Gene3D" id="3.30.420.10">
    <property type="entry name" value="Ribonuclease H-like superfamily/Ribonuclease H"/>
    <property type="match status" value="1"/>
</dbReference>
<dbReference type="AlphaFoldDB" id="A0AAV1T3A0"/>
<gene>
    <name evidence="1" type="ORF">PM001_LOCUS2079</name>
</gene>
<organism evidence="1 2">
    <name type="scientific">Peronospora matthiolae</name>
    <dbReference type="NCBI Taxonomy" id="2874970"/>
    <lineage>
        <taxon>Eukaryota</taxon>
        <taxon>Sar</taxon>
        <taxon>Stramenopiles</taxon>
        <taxon>Oomycota</taxon>
        <taxon>Peronosporomycetes</taxon>
        <taxon>Peronosporales</taxon>
        <taxon>Peronosporaceae</taxon>
        <taxon>Peronospora</taxon>
    </lineage>
</organism>
<dbReference type="Proteomes" id="UP001162060">
    <property type="component" value="Unassembled WGS sequence"/>
</dbReference>
<dbReference type="InterPro" id="IPR036397">
    <property type="entry name" value="RNaseH_sf"/>
</dbReference>
<comment type="caution">
    <text evidence="1">The sequence shown here is derived from an EMBL/GenBank/DDBJ whole genome shotgun (WGS) entry which is preliminary data.</text>
</comment>
<dbReference type="EMBL" id="CAKLBY020000016">
    <property type="protein sequence ID" value="CAK7900451.1"/>
    <property type="molecule type" value="Genomic_DNA"/>
</dbReference>
<reference evidence="1" key="1">
    <citation type="submission" date="2024-01" db="EMBL/GenBank/DDBJ databases">
        <authorList>
            <person name="Webb A."/>
        </authorList>
    </citation>
    <scope>NUCLEOTIDE SEQUENCE</scope>
    <source>
        <strain evidence="1">Pm1</strain>
    </source>
</reference>
<sequence length="181" mass="20699">MTKGRSLRVKSFRRCCAATEFSPSPSQARNPQANAICERVHLEILNVIRCYDGIDWKKTIDYAAFAVRASYHSILNASPGQLLFGQDMITRQLYNANWSYLSKRRFDAILADNDRKNSKRLEHLYNAGDHVMLRIPKQFRAKLHAVAHGPFLLRAVHDNGTVTIDKGKAIERVSIRRIFPC</sequence>
<dbReference type="SUPFAM" id="SSF53098">
    <property type="entry name" value="Ribonuclease H-like"/>
    <property type="match status" value="1"/>
</dbReference>
<dbReference type="GO" id="GO:0003676">
    <property type="term" value="F:nucleic acid binding"/>
    <property type="evidence" value="ECO:0007669"/>
    <property type="project" value="InterPro"/>
</dbReference>
<dbReference type="InterPro" id="IPR012337">
    <property type="entry name" value="RNaseH-like_sf"/>
</dbReference>
<name>A0AAV1T3A0_9STRA</name>